<dbReference type="RefSeq" id="WP_281393462.1">
    <property type="nucleotide sequence ID" value="NZ_JACHFR010000002.1"/>
</dbReference>
<sequence length="43" mass="5281">MKEEWLNLSGIEWMLYRILMVPDDIRMLPEVRCDKLKIWKKGC</sequence>
<accession>A0A840SGU2</accession>
<evidence type="ECO:0000313" key="2">
    <source>
        <dbReference type="Proteomes" id="UP000578697"/>
    </source>
</evidence>
<dbReference type="EMBL" id="JACHFR010000002">
    <property type="protein sequence ID" value="MBB5219126.1"/>
    <property type="molecule type" value="Genomic_DNA"/>
</dbReference>
<gene>
    <name evidence="1" type="ORF">HNP77_001495</name>
</gene>
<name>A0A840SGU2_9SPIR</name>
<evidence type="ECO:0000313" key="1">
    <source>
        <dbReference type="EMBL" id="MBB5219126.1"/>
    </source>
</evidence>
<keyword evidence="2" id="KW-1185">Reference proteome</keyword>
<comment type="caution">
    <text evidence="1">The sequence shown here is derived from an EMBL/GenBank/DDBJ whole genome shotgun (WGS) entry which is preliminary data.</text>
</comment>
<organism evidence="1 2">
    <name type="scientific">Treponema rectale</name>
    <dbReference type="NCBI Taxonomy" id="744512"/>
    <lineage>
        <taxon>Bacteria</taxon>
        <taxon>Pseudomonadati</taxon>
        <taxon>Spirochaetota</taxon>
        <taxon>Spirochaetia</taxon>
        <taxon>Spirochaetales</taxon>
        <taxon>Treponemataceae</taxon>
        <taxon>Treponema</taxon>
    </lineage>
</organism>
<dbReference type="Proteomes" id="UP000578697">
    <property type="component" value="Unassembled WGS sequence"/>
</dbReference>
<protein>
    <submittedName>
        <fullName evidence="1">Uncharacterized protein</fullName>
    </submittedName>
</protein>
<reference evidence="1 2" key="1">
    <citation type="submission" date="2020-08" db="EMBL/GenBank/DDBJ databases">
        <title>Genomic Encyclopedia of Type Strains, Phase IV (KMG-IV): sequencing the most valuable type-strain genomes for metagenomic binning, comparative biology and taxonomic classification.</title>
        <authorList>
            <person name="Goeker M."/>
        </authorList>
    </citation>
    <scope>NUCLEOTIDE SEQUENCE [LARGE SCALE GENOMIC DNA]</scope>
    <source>
        <strain evidence="1 2">DSM 103679</strain>
    </source>
</reference>
<proteinExistence type="predicted"/>
<dbReference type="AlphaFoldDB" id="A0A840SGU2"/>